<keyword evidence="6" id="KW-1185">Reference proteome</keyword>
<evidence type="ECO:0000256" key="2">
    <source>
        <dbReference type="ARBA" id="ARBA00022729"/>
    </source>
</evidence>
<feature type="signal peptide" evidence="3">
    <location>
        <begin position="1"/>
        <end position="24"/>
    </location>
</feature>
<feature type="chain" id="PRO_5046661926" evidence="3">
    <location>
        <begin position="25"/>
        <end position="417"/>
    </location>
</feature>
<reference evidence="5 6" key="1">
    <citation type="submission" date="2021-01" db="EMBL/GenBank/DDBJ databases">
        <title>Sequencing the genomes of 1000 actinobacteria strains.</title>
        <authorList>
            <person name="Klenk H.-P."/>
        </authorList>
    </citation>
    <scope>NUCLEOTIDE SEQUENCE [LARGE SCALE GENOMIC DNA]</scope>
    <source>
        <strain evidence="5 6">DSM 13057</strain>
    </source>
</reference>
<dbReference type="PANTHER" id="PTHR47151:SF2">
    <property type="entry name" value="AMINO ACID BINDING PROTEIN"/>
    <property type="match status" value="1"/>
</dbReference>
<dbReference type="Gene3D" id="3.40.50.2300">
    <property type="match status" value="2"/>
</dbReference>
<evidence type="ECO:0000256" key="1">
    <source>
        <dbReference type="ARBA" id="ARBA00010062"/>
    </source>
</evidence>
<evidence type="ECO:0000256" key="3">
    <source>
        <dbReference type="SAM" id="SignalP"/>
    </source>
</evidence>
<keyword evidence="2 3" id="KW-0732">Signal</keyword>
<protein>
    <submittedName>
        <fullName evidence="5">ABC-type branched-subunit amino acid transport system substrate-binding protein</fullName>
    </submittedName>
</protein>
<evidence type="ECO:0000313" key="5">
    <source>
        <dbReference type="EMBL" id="MBM7473653.1"/>
    </source>
</evidence>
<organism evidence="5 6">
    <name type="scientific">Subtercola frigoramans</name>
    <dbReference type="NCBI Taxonomy" id="120298"/>
    <lineage>
        <taxon>Bacteria</taxon>
        <taxon>Bacillati</taxon>
        <taxon>Actinomycetota</taxon>
        <taxon>Actinomycetes</taxon>
        <taxon>Micrococcales</taxon>
        <taxon>Microbacteriaceae</taxon>
        <taxon>Subtercola</taxon>
    </lineage>
</organism>
<comment type="similarity">
    <text evidence="1">Belongs to the leucine-binding protein family.</text>
</comment>
<sequence>MTKKRLVLTAGAVVGLLLGVAACASSPAGGDGGTVKVGAILSLSGVNSTLGAPEQKSIQMGVEALNAQGFQVDGKTYKLEFDFADDKSDFATTGVAALRQMVESDNLPIVSFGLGSGVYGPALLRNPVPAINILDSTYPSILTYSPDIFLMRGDSTTYTIGCVDWASTQLNAKSLSVINTSGEPYGEGLSQLVESQSKAAGLTVTVADAPLGTSDYGNAIATALASKPEVVYISSVTGIVLPILKQLRQAGFTGAVMHSSGVTPEQAQTILGANFNDMMANNYDCAGTTPTTSSNPAAAAFGKAYQARYNEYPQDLTMWAYDLPFVMAAAMTKAGSITDRAAITQALGSIDVPSATVSGWLPSDSGTMFTDRDARTLSEITQWCPTSQSIATVEVFDGLGAKIGSPKITADACTSEK</sequence>
<evidence type="ECO:0000313" key="6">
    <source>
        <dbReference type="Proteomes" id="UP000776164"/>
    </source>
</evidence>
<dbReference type="Pfam" id="PF13458">
    <property type="entry name" value="Peripla_BP_6"/>
    <property type="match status" value="1"/>
</dbReference>
<dbReference type="RefSeq" id="WP_205111263.1">
    <property type="nucleotide sequence ID" value="NZ_BAAAHT010000001.1"/>
</dbReference>
<feature type="domain" description="Leucine-binding protein" evidence="4">
    <location>
        <begin position="34"/>
        <end position="356"/>
    </location>
</feature>
<gene>
    <name evidence="5" type="ORF">JOE66_003287</name>
</gene>
<dbReference type="SUPFAM" id="SSF53822">
    <property type="entry name" value="Periplasmic binding protein-like I"/>
    <property type="match status" value="1"/>
</dbReference>
<dbReference type="PANTHER" id="PTHR47151">
    <property type="entry name" value="LEU/ILE/VAL-BINDING ABC TRANSPORTER SUBUNIT"/>
    <property type="match status" value="1"/>
</dbReference>
<dbReference type="PROSITE" id="PS51257">
    <property type="entry name" value="PROKAR_LIPOPROTEIN"/>
    <property type="match status" value="1"/>
</dbReference>
<dbReference type="InterPro" id="IPR028082">
    <property type="entry name" value="Peripla_BP_I"/>
</dbReference>
<proteinExistence type="inferred from homology"/>
<accession>A0ABS2L979</accession>
<dbReference type="Proteomes" id="UP000776164">
    <property type="component" value="Unassembled WGS sequence"/>
</dbReference>
<dbReference type="EMBL" id="JAFBBU010000001">
    <property type="protein sequence ID" value="MBM7473653.1"/>
    <property type="molecule type" value="Genomic_DNA"/>
</dbReference>
<name>A0ABS2L979_9MICO</name>
<dbReference type="InterPro" id="IPR028081">
    <property type="entry name" value="Leu-bd"/>
</dbReference>
<comment type="caution">
    <text evidence="5">The sequence shown here is derived from an EMBL/GenBank/DDBJ whole genome shotgun (WGS) entry which is preliminary data.</text>
</comment>
<evidence type="ECO:0000259" key="4">
    <source>
        <dbReference type="Pfam" id="PF13458"/>
    </source>
</evidence>